<protein>
    <submittedName>
        <fullName evidence="2">Uncharacterized protein</fullName>
    </submittedName>
</protein>
<keyword evidence="3" id="KW-1185">Reference proteome</keyword>
<name>A0A8S1JYC5_9CILI</name>
<accession>A0A8S1JYC5</accession>
<evidence type="ECO:0000256" key="1">
    <source>
        <dbReference type="SAM" id="SignalP"/>
    </source>
</evidence>
<gene>
    <name evidence="2" type="ORF">PSON_ATCC_30995.1.T0010577</name>
</gene>
<dbReference type="Proteomes" id="UP000692954">
    <property type="component" value="Unassembled WGS sequence"/>
</dbReference>
<feature type="chain" id="PRO_5035835437" evidence="1">
    <location>
        <begin position="18"/>
        <end position="216"/>
    </location>
</feature>
<sequence>MKNFLLLLCAFFFQSLGQYCDTIQQQYNVYATVNEIQEWDMRKYFFTGENLKYQISEDCPYFETIDPFAEIGDATSHKDPSIGLIRSLKASRSLENGVWLNDFIFLEQNNTDVDVFYSLGDPQQMDVVPSFNRQINVRNNTKNLVCFDLDFLTNSKIIVDCYQRDFDDETKGYMNGFIVVDIADPDQYALYPNEHPEGDIYNHTEHRKIRISIIQR</sequence>
<proteinExistence type="predicted"/>
<keyword evidence="1" id="KW-0732">Signal</keyword>
<evidence type="ECO:0000313" key="3">
    <source>
        <dbReference type="Proteomes" id="UP000692954"/>
    </source>
</evidence>
<evidence type="ECO:0000313" key="2">
    <source>
        <dbReference type="EMBL" id="CAD8046369.1"/>
    </source>
</evidence>
<comment type="caution">
    <text evidence="2">The sequence shown here is derived from an EMBL/GenBank/DDBJ whole genome shotgun (WGS) entry which is preliminary data.</text>
</comment>
<reference evidence="2" key="1">
    <citation type="submission" date="2021-01" db="EMBL/GenBank/DDBJ databases">
        <authorList>
            <consortium name="Genoscope - CEA"/>
            <person name="William W."/>
        </authorList>
    </citation>
    <scope>NUCLEOTIDE SEQUENCE</scope>
</reference>
<dbReference type="EMBL" id="CAJJDN010000001">
    <property type="protein sequence ID" value="CAD8046369.1"/>
    <property type="molecule type" value="Genomic_DNA"/>
</dbReference>
<organism evidence="2 3">
    <name type="scientific">Paramecium sonneborni</name>
    <dbReference type="NCBI Taxonomy" id="65129"/>
    <lineage>
        <taxon>Eukaryota</taxon>
        <taxon>Sar</taxon>
        <taxon>Alveolata</taxon>
        <taxon>Ciliophora</taxon>
        <taxon>Intramacronucleata</taxon>
        <taxon>Oligohymenophorea</taxon>
        <taxon>Peniculida</taxon>
        <taxon>Parameciidae</taxon>
        <taxon>Paramecium</taxon>
    </lineage>
</organism>
<dbReference type="AlphaFoldDB" id="A0A8S1JYC5"/>
<feature type="signal peptide" evidence="1">
    <location>
        <begin position="1"/>
        <end position="17"/>
    </location>
</feature>